<feature type="region of interest" description="Disordered" evidence="1">
    <location>
        <begin position="38"/>
        <end position="59"/>
    </location>
</feature>
<sequence length="81" mass="8984">MLSLPILYPFNELGQLGYYYVCLGTSRPRFQESVGSDVLSSDNWRTGEQKEAVQRSTVELDGVAPMGDKAVFERPPSSAIQ</sequence>
<accession>A0A1G4ASU0</accession>
<protein>
    <submittedName>
        <fullName evidence="2">Uncharacterized protein</fullName>
    </submittedName>
</protein>
<name>A0A1G4ASU0_9PEZI</name>
<organism evidence="2 3">
    <name type="scientific">Colletotrichum orchidophilum</name>
    <dbReference type="NCBI Taxonomy" id="1209926"/>
    <lineage>
        <taxon>Eukaryota</taxon>
        <taxon>Fungi</taxon>
        <taxon>Dikarya</taxon>
        <taxon>Ascomycota</taxon>
        <taxon>Pezizomycotina</taxon>
        <taxon>Sordariomycetes</taxon>
        <taxon>Hypocreomycetidae</taxon>
        <taxon>Glomerellales</taxon>
        <taxon>Glomerellaceae</taxon>
        <taxon>Colletotrichum</taxon>
    </lineage>
</organism>
<evidence type="ECO:0000313" key="3">
    <source>
        <dbReference type="Proteomes" id="UP000176998"/>
    </source>
</evidence>
<keyword evidence="3" id="KW-1185">Reference proteome</keyword>
<dbReference type="AlphaFoldDB" id="A0A1G4ASU0"/>
<dbReference type="GeneID" id="34565646"/>
<reference evidence="2 3" key="1">
    <citation type="submission" date="2016-09" db="EMBL/GenBank/DDBJ databases">
        <authorList>
            <person name="Capua I."/>
            <person name="De Benedictis P."/>
            <person name="Joannis T."/>
            <person name="Lombin L.H."/>
            <person name="Cattoli G."/>
        </authorList>
    </citation>
    <scope>NUCLEOTIDE SEQUENCE [LARGE SCALE GENOMIC DNA]</scope>
    <source>
        <strain evidence="2 3">IMI 309357</strain>
    </source>
</reference>
<dbReference type="Proteomes" id="UP000176998">
    <property type="component" value="Unassembled WGS sequence"/>
</dbReference>
<gene>
    <name evidence="2" type="ORF">CORC01_12516</name>
</gene>
<proteinExistence type="predicted"/>
<evidence type="ECO:0000256" key="1">
    <source>
        <dbReference type="SAM" id="MobiDB-lite"/>
    </source>
</evidence>
<dbReference type="RefSeq" id="XP_022469341.1">
    <property type="nucleotide sequence ID" value="XM_022624136.1"/>
</dbReference>
<comment type="caution">
    <text evidence="2">The sequence shown here is derived from an EMBL/GenBank/DDBJ whole genome shotgun (WGS) entry which is preliminary data.</text>
</comment>
<dbReference type="EMBL" id="MJBS01000156">
    <property type="protein sequence ID" value="OHE92171.1"/>
    <property type="molecule type" value="Genomic_DNA"/>
</dbReference>
<evidence type="ECO:0000313" key="2">
    <source>
        <dbReference type="EMBL" id="OHE92171.1"/>
    </source>
</evidence>